<dbReference type="WBParaSite" id="GPUH_0002629901-mRNA-1">
    <property type="protein sequence ID" value="GPUH_0002629901-mRNA-1"/>
    <property type="gene ID" value="GPUH_0002629901"/>
</dbReference>
<organism evidence="4">
    <name type="scientific">Gongylonema pulchrum</name>
    <dbReference type="NCBI Taxonomy" id="637853"/>
    <lineage>
        <taxon>Eukaryota</taxon>
        <taxon>Metazoa</taxon>
        <taxon>Ecdysozoa</taxon>
        <taxon>Nematoda</taxon>
        <taxon>Chromadorea</taxon>
        <taxon>Rhabditida</taxon>
        <taxon>Spirurina</taxon>
        <taxon>Spiruromorpha</taxon>
        <taxon>Spiruroidea</taxon>
        <taxon>Gongylonematidae</taxon>
        <taxon>Gongylonema</taxon>
    </lineage>
</organism>
<reference evidence="4" key="1">
    <citation type="submission" date="2016-06" db="UniProtKB">
        <authorList>
            <consortium name="WormBaseParasite"/>
        </authorList>
    </citation>
    <scope>IDENTIFICATION</scope>
</reference>
<dbReference type="AlphaFoldDB" id="A0A183EZ78"/>
<evidence type="ECO:0000256" key="1">
    <source>
        <dbReference type="SAM" id="MobiDB-lite"/>
    </source>
</evidence>
<dbReference type="OrthoDB" id="18740at2759"/>
<evidence type="ECO:0000313" key="4">
    <source>
        <dbReference type="WBParaSite" id="GPUH_0002629901-mRNA-1"/>
    </source>
</evidence>
<protein>
    <submittedName>
        <fullName evidence="4">Ovule protein</fullName>
    </submittedName>
</protein>
<evidence type="ECO:0000313" key="2">
    <source>
        <dbReference type="EMBL" id="VDN45323.1"/>
    </source>
</evidence>
<evidence type="ECO:0000313" key="3">
    <source>
        <dbReference type="Proteomes" id="UP000271098"/>
    </source>
</evidence>
<keyword evidence="3" id="KW-1185">Reference proteome</keyword>
<gene>
    <name evidence="2" type="ORF">GPUH_LOCUS26269</name>
</gene>
<accession>A0A183EZ78</accession>
<feature type="region of interest" description="Disordered" evidence="1">
    <location>
        <begin position="1"/>
        <end position="21"/>
    </location>
</feature>
<sequence length="66" mass="7666">MSLSSTPFSHQGYSSDVSSSECYYPLDSNESEYLEHYESNLEKYKEIVSLFFTFVIFLLKKSTAFI</sequence>
<dbReference type="Proteomes" id="UP000271098">
    <property type="component" value="Unassembled WGS sequence"/>
</dbReference>
<name>A0A183EZ78_9BILA</name>
<dbReference type="EMBL" id="UYRT01109666">
    <property type="protein sequence ID" value="VDN45323.1"/>
    <property type="molecule type" value="Genomic_DNA"/>
</dbReference>
<reference evidence="2 3" key="2">
    <citation type="submission" date="2018-11" db="EMBL/GenBank/DDBJ databases">
        <authorList>
            <consortium name="Pathogen Informatics"/>
        </authorList>
    </citation>
    <scope>NUCLEOTIDE SEQUENCE [LARGE SCALE GENOMIC DNA]</scope>
</reference>
<proteinExistence type="predicted"/>